<organism evidence="1 3">
    <name type="scientific">Geobacillus proteiniphilus</name>
    <dbReference type="NCBI Taxonomy" id="860353"/>
    <lineage>
        <taxon>Bacteria</taxon>
        <taxon>Bacillati</taxon>
        <taxon>Bacillota</taxon>
        <taxon>Bacilli</taxon>
        <taxon>Bacillales</taxon>
        <taxon>Anoxybacillaceae</taxon>
        <taxon>Geobacillus</taxon>
    </lineage>
</organism>
<evidence type="ECO:0000313" key="1">
    <source>
        <dbReference type="EMBL" id="OKO94719.1"/>
    </source>
</evidence>
<reference evidence="2 4" key="4">
    <citation type="submission" date="2023-08" db="EMBL/GenBank/DDBJ databases">
        <title>Genome sequencing of the thermostable Gram positive bacteria Geobacillus proteiniphilus strain T-6.</title>
        <authorList>
            <person name="Shulami S."/>
            <person name="Shoham Y."/>
        </authorList>
    </citation>
    <scope>NUCLEOTIDE SEQUENCE [LARGE SCALE GENOMIC DNA]</scope>
    <source>
        <strain evidence="2 4">T-6</strain>
    </source>
</reference>
<dbReference type="RefSeq" id="WP_074043498.1">
    <property type="nucleotide sequence ID" value="NZ_CP133076.1"/>
</dbReference>
<proteinExistence type="predicted"/>
<reference evidence="1" key="3">
    <citation type="journal article" date="2019" name="Int. J. Syst. Evol. Microbiol.">
        <title>Geobacillus proteiniphilus sp. nov., a thermophilic bacterium isolated from a high-temperature heavy oil reservoir in China.</title>
        <authorList>
            <person name="Semenova E.M."/>
            <person name="Sokolova D.S."/>
            <person name="Grouzdev D.S."/>
            <person name="Poltaraus A.B."/>
            <person name="Vinokurova N.G."/>
            <person name="Tourova T.P."/>
            <person name="Nazina T.N."/>
        </authorList>
    </citation>
    <scope>NUCLEOTIDE SEQUENCE</scope>
    <source>
        <strain evidence="1">1017</strain>
    </source>
</reference>
<dbReference type="AlphaFoldDB" id="A0A1Q5T3A7"/>
<keyword evidence="4" id="KW-1185">Reference proteome</keyword>
<name>A0A1Q5T3A7_9BACL</name>
<evidence type="ECO:0000313" key="4">
    <source>
        <dbReference type="Proteomes" id="UP001223761"/>
    </source>
</evidence>
<protein>
    <submittedName>
        <fullName evidence="2">Competence protein ComG</fullName>
    </submittedName>
</protein>
<dbReference type="Proteomes" id="UP000186030">
    <property type="component" value="Unassembled WGS sequence"/>
</dbReference>
<accession>A0A1Q5T3A7</accession>
<reference evidence="3" key="2">
    <citation type="submission" date="2017-01" db="EMBL/GenBank/DDBJ databases">
        <title>Genome sequencing and annotation of Geobacillus sp. 1017, a Hydrocarbon-Oxidizing Thermophilic Bacterium Isolated from a Heavy Oil Reservoir (China).</title>
        <authorList>
            <person name="Kadnikov V.V."/>
            <person name="Mardanov A.V."/>
            <person name="Poltaraus A.B."/>
            <person name="Sokolova D.S."/>
            <person name="Semenova E.M."/>
            <person name="Ravin N.V."/>
            <person name="Tourova T.P."/>
            <person name="Nazina T.N."/>
        </authorList>
    </citation>
    <scope>NUCLEOTIDE SEQUENCE [LARGE SCALE GENOMIC DNA]</scope>
    <source>
        <strain evidence="3">1017</strain>
    </source>
</reference>
<evidence type="ECO:0000313" key="2">
    <source>
        <dbReference type="EMBL" id="WMJ17194.1"/>
    </source>
</evidence>
<gene>
    <name evidence="1" type="ORF">BRO54_1434</name>
    <name evidence="2" type="ORF">RA955_03495</name>
</gene>
<sequence length="108" mass="12270">MYKKCSGGFLLVEALFALALLWTTAAVLLPLLMQMAHERNSLVLEEKARRLLAIALYEEPLAGETMIADGRTVFRLQASDEGGRMWKVCVRWNDYAGREMERCGYGKR</sequence>
<dbReference type="EMBL" id="MQMG01000014">
    <property type="protein sequence ID" value="OKO94719.1"/>
    <property type="molecule type" value="Genomic_DNA"/>
</dbReference>
<evidence type="ECO:0000313" key="3">
    <source>
        <dbReference type="Proteomes" id="UP000186030"/>
    </source>
</evidence>
<dbReference type="EMBL" id="CP133076">
    <property type="protein sequence ID" value="WMJ17194.1"/>
    <property type="molecule type" value="Genomic_DNA"/>
</dbReference>
<dbReference type="Proteomes" id="UP001223761">
    <property type="component" value="Chromosome"/>
</dbReference>
<reference evidence="1 3" key="1">
    <citation type="submission" date="2016-11" db="EMBL/GenBank/DDBJ databases">
        <authorList>
            <person name="Kadnikov V."/>
            <person name="Nazina T."/>
        </authorList>
    </citation>
    <scope>NUCLEOTIDE SEQUENCE [LARGE SCALE GENOMIC DNA]</scope>
    <source>
        <strain evidence="1 3">1017</strain>
    </source>
</reference>